<dbReference type="InterPro" id="IPR004638">
    <property type="entry name" value="EmrB-like"/>
</dbReference>
<gene>
    <name evidence="10" type="ORF">ACFFVI_03960</name>
</gene>
<evidence type="ECO:0000256" key="7">
    <source>
        <dbReference type="SAM" id="MobiDB-lite"/>
    </source>
</evidence>
<keyword evidence="4 8" id="KW-0812">Transmembrane</keyword>
<keyword evidence="5 8" id="KW-1133">Transmembrane helix</keyword>
<dbReference type="Gene3D" id="1.20.1250.20">
    <property type="entry name" value="MFS general substrate transporter like domains"/>
    <property type="match status" value="1"/>
</dbReference>
<feature type="region of interest" description="Disordered" evidence="7">
    <location>
        <begin position="546"/>
        <end position="572"/>
    </location>
</feature>
<evidence type="ECO:0000256" key="4">
    <source>
        <dbReference type="ARBA" id="ARBA00022692"/>
    </source>
</evidence>
<accession>A0ABV5LPW4</accession>
<dbReference type="CDD" id="cd17502">
    <property type="entry name" value="MFS_Azr1_MDR_like"/>
    <property type="match status" value="1"/>
</dbReference>
<evidence type="ECO:0000256" key="6">
    <source>
        <dbReference type="ARBA" id="ARBA00023136"/>
    </source>
</evidence>
<evidence type="ECO:0000256" key="8">
    <source>
        <dbReference type="SAM" id="Phobius"/>
    </source>
</evidence>
<evidence type="ECO:0000256" key="5">
    <source>
        <dbReference type="ARBA" id="ARBA00022989"/>
    </source>
</evidence>
<protein>
    <submittedName>
        <fullName evidence="10">MDR family MFS transporter</fullName>
    </submittedName>
</protein>
<dbReference type="SUPFAM" id="SSF103473">
    <property type="entry name" value="MFS general substrate transporter"/>
    <property type="match status" value="1"/>
</dbReference>
<dbReference type="PANTHER" id="PTHR23501">
    <property type="entry name" value="MAJOR FACILITATOR SUPERFAMILY"/>
    <property type="match status" value="1"/>
</dbReference>
<dbReference type="InterPro" id="IPR011701">
    <property type="entry name" value="MFS"/>
</dbReference>
<feature type="transmembrane region" description="Helical" evidence="8">
    <location>
        <begin position="88"/>
        <end position="110"/>
    </location>
</feature>
<keyword evidence="11" id="KW-1185">Reference proteome</keyword>
<comment type="subcellular location">
    <subcellularLocation>
        <location evidence="1">Cell membrane</location>
        <topology evidence="1">Multi-pass membrane protein</topology>
    </subcellularLocation>
</comment>
<dbReference type="Pfam" id="PF07690">
    <property type="entry name" value="MFS_1"/>
    <property type="match status" value="1"/>
</dbReference>
<feature type="transmembrane region" description="Helical" evidence="8">
    <location>
        <begin position="503"/>
        <end position="525"/>
    </location>
</feature>
<dbReference type="Gene3D" id="1.20.1720.10">
    <property type="entry name" value="Multidrug resistance protein D"/>
    <property type="match status" value="1"/>
</dbReference>
<feature type="region of interest" description="Disordered" evidence="7">
    <location>
        <begin position="632"/>
        <end position="672"/>
    </location>
</feature>
<dbReference type="RefSeq" id="WP_380134589.1">
    <property type="nucleotide sequence ID" value="NZ_JBHLUI010000002.1"/>
</dbReference>
<evidence type="ECO:0000259" key="9">
    <source>
        <dbReference type="PROSITE" id="PS50850"/>
    </source>
</evidence>
<dbReference type="InterPro" id="IPR020846">
    <property type="entry name" value="MFS_dom"/>
</dbReference>
<feature type="transmembrane region" description="Helical" evidence="8">
    <location>
        <begin position="182"/>
        <end position="202"/>
    </location>
</feature>
<feature type="transmembrane region" description="Helical" evidence="8">
    <location>
        <begin position="214"/>
        <end position="232"/>
    </location>
</feature>
<feature type="transmembrane region" description="Helical" evidence="8">
    <location>
        <begin position="319"/>
        <end position="337"/>
    </location>
</feature>
<feature type="transmembrane region" description="Helical" evidence="8">
    <location>
        <begin position="116"/>
        <end position="137"/>
    </location>
</feature>
<keyword evidence="2" id="KW-0813">Transport</keyword>
<reference evidence="10 11" key="1">
    <citation type="submission" date="2024-09" db="EMBL/GenBank/DDBJ databases">
        <authorList>
            <person name="Sun Q."/>
            <person name="Mori K."/>
        </authorList>
    </citation>
    <scope>NUCLEOTIDE SEQUENCE [LARGE SCALE GENOMIC DNA]</scope>
    <source>
        <strain evidence="10 11">TISTR 1856</strain>
    </source>
</reference>
<feature type="compositionally biased region" description="Low complexity" evidence="7">
    <location>
        <begin position="546"/>
        <end position="555"/>
    </location>
</feature>
<evidence type="ECO:0000256" key="3">
    <source>
        <dbReference type="ARBA" id="ARBA00022475"/>
    </source>
</evidence>
<feature type="transmembrane region" description="Helical" evidence="8">
    <location>
        <begin position="149"/>
        <end position="170"/>
    </location>
</feature>
<proteinExistence type="predicted"/>
<evidence type="ECO:0000313" key="11">
    <source>
        <dbReference type="Proteomes" id="UP001589748"/>
    </source>
</evidence>
<sequence length="672" mass="69631">MSATTAETSAPSPALTHRQILAILSGLLLGMFLAALDQTIVSTAIRTIADDLDGFSLQAWATTAFLITSTISTPLYGKLSDMYGRRPFFIAAITIFVIGSALCGIAGSMYELAGFRALQGLGAGGLMSLALTIIADIVEPRERAKYQAYFMAVFGTSSVLGPVLGGFFSGQSEILGLPGWRWIFWINVPIGAFALFVVFRNLKLPRRSTRHRIDWPGALALVTTLVPVLIVAEQGRIWGWGSTSSIVCYAIGVVGLIGFLLAERAYGDEALLPLRMFSGRTFVVGSLGSFILGMGMFGGFAVLPQYLQVVKGSSPTVGGLQMLPVVLGIMSASAVAGRIISKTGKYKPLPVVGISLMAVALFGFSRVTADTPIWQTMILMLLLGWGLGGNMQPMILAVQNAASPREIGVATSSVTFFRQMGGTLGTAVFLSILFSTLGSHIRDAYTAAGSDPAFQAGMQQAGLSQEQLQSTLGRAVDNTSILATLPDAVAHPFRVGFTDSISIIYLVAALVMVIGVVVVAFLPALPLVRHGAAGAPAPTGDAAAAAAPAAAAGAPVETAEGSTGHPAHRSDLAPDELADRVGSAVQKAKDAQQAVEALAAESALREAEFTAAVDSLRDLGLDDASIEAALGADVTAPSGRHAAPNATGPASPSGPTGPGPQRTNPDRLGAQH</sequence>
<feature type="transmembrane region" description="Helical" evidence="8">
    <location>
        <begin position="282"/>
        <end position="307"/>
    </location>
</feature>
<name>A0ABV5LPW4_9ACTN</name>
<dbReference type="NCBIfam" id="TIGR00711">
    <property type="entry name" value="efflux_EmrB"/>
    <property type="match status" value="1"/>
</dbReference>
<feature type="transmembrane region" description="Helical" evidence="8">
    <location>
        <begin position="373"/>
        <end position="391"/>
    </location>
</feature>
<dbReference type="Proteomes" id="UP001589748">
    <property type="component" value="Unassembled WGS sequence"/>
</dbReference>
<feature type="transmembrane region" description="Helical" evidence="8">
    <location>
        <begin position="238"/>
        <end position="261"/>
    </location>
</feature>
<evidence type="ECO:0000256" key="2">
    <source>
        <dbReference type="ARBA" id="ARBA00022448"/>
    </source>
</evidence>
<dbReference type="PANTHER" id="PTHR23501:SF197">
    <property type="entry name" value="COMD"/>
    <property type="match status" value="1"/>
</dbReference>
<evidence type="ECO:0000256" key="1">
    <source>
        <dbReference type="ARBA" id="ARBA00004651"/>
    </source>
</evidence>
<comment type="caution">
    <text evidence="10">The sequence shown here is derived from an EMBL/GenBank/DDBJ whole genome shotgun (WGS) entry which is preliminary data.</text>
</comment>
<feature type="transmembrane region" description="Helical" evidence="8">
    <location>
        <begin position="57"/>
        <end position="76"/>
    </location>
</feature>
<organism evidence="10 11">
    <name type="scientific">Kineococcus gynurae</name>
    <dbReference type="NCBI Taxonomy" id="452979"/>
    <lineage>
        <taxon>Bacteria</taxon>
        <taxon>Bacillati</taxon>
        <taxon>Actinomycetota</taxon>
        <taxon>Actinomycetes</taxon>
        <taxon>Kineosporiales</taxon>
        <taxon>Kineosporiaceae</taxon>
        <taxon>Kineococcus</taxon>
    </lineage>
</organism>
<feature type="transmembrane region" description="Helical" evidence="8">
    <location>
        <begin position="349"/>
        <end position="367"/>
    </location>
</feature>
<dbReference type="PROSITE" id="PS50850">
    <property type="entry name" value="MFS"/>
    <property type="match status" value="1"/>
</dbReference>
<feature type="transmembrane region" description="Helical" evidence="8">
    <location>
        <begin position="20"/>
        <end position="45"/>
    </location>
</feature>
<dbReference type="EMBL" id="JBHMDM010000002">
    <property type="protein sequence ID" value="MFB9376117.1"/>
    <property type="molecule type" value="Genomic_DNA"/>
</dbReference>
<keyword evidence="3" id="KW-1003">Cell membrane</keyword>
<dbReference type="InterPro" id="IPR036259">
    <property type="entry name" value="MFS_trans_sf"/>
</dbReference>
<evidence type="ECO:0000313" key="10">
    <source>
        <dbReference type="EMBL" id="MFB9376117.1"/>
    </source>
</evidence>
<keyword evidence="6 8" id="KW-0472">Membrane</keyword>
<feature type="domain" description="Major facilitator superfamily (MFS) profile" evidence="9">
    <location>
        <begin position="23"/>
        <end position="527"/>
    </location>
</feature>